<gene>
    <name evidence="1" type="ORF">IE53DRAFT_389080</name>
</gene>
<name>A0ACD0NSC4_9BASI</name>
<sequence length="341" mass="37300">MNEQLLQFARVVRENGKEFKAPQPDLKETVRCPFNQRLVDINVYFPPTPSGGSPKGPVVINWHGSGWTIPGHGKNEPYILHFSKRLKDLGLIFVDSDYSKAPEFPFPNALHEGVSVIRWALTQPFCDGRLILSGFSSGGNLSIVLSNSLTGGGLGLDAQELKSIKACIAFYPPTDAGIPTEQKETNEKPLPPEVPGTELSRWIYDGFLQCYTYTPSSSTTSSTSAPTEASMMKDPRISPIYSPASSFTVPITVITCSHDPLAEEGLRFHDHISSSSSSSSPSDLLHVHHRAEGVGHGFERRLKSPDQPGFQDQSGHQAVKSSYDLVETRIRQALSKPKPTA</sequence>
<evidence type="ECO:0000313" key="1">
    <source>
        <dbReference type="EMBL" id="PWN48703.1"/>
    </source>
</evidence>
<accession>A0ACD0NSC4</accession>
<organism evidence="1 2">
    <name type="scientific">Violaceomyces palustris</name>
    <dbReference type="NCBI Taxonomy" id="1673888"/>
    <lineage>
        <taxon>Eukaryota</taxon>
        <taxon>Fungi</taxon>
        <taxon>Dikarya</taxon>
        <taxon>Basidiomycota</taxon>
        <taxon>Ustilaginomycotina</taxon>
        <taxon>Ustilaginomycetes</taxon>
        <taxon>Violaceomycetales</taxon>
        <taxon>Violaceomycetaceae</taxon>
        <taxon>Violaceomyces</taxon>
    </lineage>
</organism>
<dbReference type="Proteomes" id="UP000245626">
    <property type="component" value="Unassembled WGS sequence"/>
</dbReference>
<reference evidence="1 2" key="1">
    <citation type="journal article" date="2018" name="Mol. Biol. Evol.">
        <title>Broad Genomic Sampling Reveals a Smut Pathogenic Ancestry of the Fungal Clade Ustilaginomycotina.</title>
        <authorList>
            <person name="Kijpornyongpan T."/>
            <person name="Mondo S.J."/>
            <person name="Barry K."/>
            <person name="Sandor L."/>
            <person name="Lee J."/>
            <person name="Lipzen A."/>
            <person name="Pangilinan J."/>
            <person name="LaButti K."/>
            <person name="Hainaut M."/>
            <person name="Henrissat B."/>
            <person name="Grigoriev I.V."/>
            <person name="Spatafora J.W."/>
            <person name="Aime M.C."/>
        </authorList>
    </citation>
    <scope>NUCLEOTIDE SEQUENCE [LARGE SCALE GENOMIC DNA]</scope>
    <source>
        <strain evidence="1 2">SA 807</strain>
    </source>
</reference>
<evidence type="ECO:0000313" key="2">
    <source>
        <dbReference type="Proteomes" id="UP000245626"/>
    </source>
</evidence>
<proteinExistence type="predicted"/>
<protein>
    <submittedName>
        <fullName evidence="1">Alpha/beta-hydrolase</fullName>
    </submittedName>
</protein>
<keyword evidence="2" id="KW-1185">Reference proteome</keyword>
<dbReference type="EMBL" id="KZ820154">
    <property type="protein sequence ID" value="PWN48703.1"/>
    <property type="molecule type" value="Genomic_DNA"/>
</dbReference>